<evidence type="ECO:0000313" key="14">
    <source>
        <dbReference type="Proteomes" id="UP000311382"/>
    </source>
</evidence>
<accession>A0A5C5FR82</accession>
<evidence type="ECO:0000256" key="3">
    <source>
        <dbReference type="ARBA" id="ARBA00020977"/>
    </source>
</evidence>
<evidence type="ECO:0000256" key="2">
    <source>
        <dbReference type="ARBA" id="ARBA00007603"/>
    </source>
</evidence>
<evidence type="ECO:0000256" key="6">
    <source>
        <dbReference type="ARBA" id="ARBA00023034"/>
    </source>
</evidence>
<dbReference type="GO" id="GO:0007030">
    <property type="term" value="P:Golgi organization"/>
    <property type="evidence" value="ECO:0007669"/>
    <property type="project" value="InterPro"/>
</dbReference>
<comment type="subcellular location">
    <subcellularLocation>
        <location evidence="1">Golgi apparatus membrane</location>
        <topology evidence="1">Peripheral membrane protein</topology>
    </subcellularLocation>
</comment>
<evidence type="ECO:0000256" key="7">
    <source>
        <dbReference type="ARBA" id="ARBA00023136"/>
    </source>
</evidence>
<feature type="compositionally biased region" description="Basic and acidic residues" evidence="10">
    <location>
        <begin position="430"/>
        <end position="459"/>
    </location>
</feature>
<feature type="domain" description="COG complex component COG2 C-terminal" evidence="12">
    <location>
        <begin position="536"/>
        <end position="875"/>
    </location>
</feature>
<evidence type="ECO:0000313" key="13">
    <source>
        <dbReference type="EMBL" id="TNY19165.1"/>
    </source>
</evidence>
<dbReference type="InterPro" id="IPR009316">
    <property type="entry name" value="COG2"/>
</dbReference>
<protein>
    <recommendedName>
        <fullName evidence="3">Conserved oligomeric Golgi complex subunit 2</fullName>
    </recommendedName>
    <alternativeName>
        <fullName evidence="8">Component of oligomeric Golgi complex 2</fullName>
    </alternativeName>
</protein>
<keyword evidence="9" id="KW-0175">Coiled coil</keyword>
<dbReference type="GO" id="GO:0006891">
    <property type="term" value="P:intra-Golgi vesicle-mediated transport"/>
    <property type="evidence" value="ECO:0007669"/>
    <property type="project" value="TreeGrafter"/>
</dbReference>
<dbReference type="Proteomes" id="UP000311382">
    <property type="component" value="Unassembled WGS sequence"/>
</dbReference>
<evidence type="ECO:0000256" key="9">
    <source>
        <dbReference type="SAM" id="Coils"/>
    </source>
</evidence>
<feature type="region of interest" description="Disordered" evidence="10">
    <location>
        <begin position="1"/>
        <end position="35"/>
    </location>
</feature>
<feature type="region of interest" description="Disordered" evidence="10">
    <location>
        <begin position="634"/>
        <end position="673"/>
    </location>
</feature>
<dbReference type="AlphaFoldDB" id="A0A5C5FR82"/>
<organism evidence="13 14">
    <name type="scientific">Rhodotorula diobovata</name>
    <dbReference type="NCBI Taxonomy" id="5288"/>
    <lineage>
        <taxon>Eukaryota</taxon>
        <taxon>Fungi</taxon>
        <taxon>Dikarya</taxon>
        <taxon>Basidiomycota</taxon>
        <taxon>Pucciniomycotina</taxon>
        <taxon>Microbotryomycetes</taxon>
        <taxon>Sporidiobolales</taxon>
        <taxon>Sporidiobolaceae</taxon>
        <taxon>Rhodotorula</taxon>
    </lineage>
</organism>
<dbReference type="OrthoDB" id="332281at2759"/>
<dbReference type="InterPro" id="IPR024603">
    <property type="entry name" value="COG_complex_COG2_C"/>
</dbReference>
<feature type="coiled-coil region" evidence="9">
    <location>
        <begin position="154"/>
        <end position="181"/>
    </location>
</feature>
<feature type="region of interest" description="Disordered" evidence="10">
    <location>
        <begin position="422"/>
        <end position="462"/>
    </location>
</feature>
<comment type="caution">
    <text evidence="13">The sequence shown here is derived from an EMBL/GenBank/DDBJ whole genome shotgun (WGS) entry which is preliminary data.</text>
</comment>
<evidence type="ECO:0000256" key="10">
    <source>
        <dbReference type="SAM" id="MobiDB-lite"/>
    </source>
</evidence>
<evidence type="ECO:0000259" key="11">
    <source>
        <dbReference type="Pfam" id="PF06148"/>
    </source>
</evidence>
<dbReference type="GO" id="GO:0000139">
    <property type="term" value="C:Golgi membrane"/>
    <property type="evidence" value="ECO:0007669"/>
    <property type="project" value="UniProtKB-SubCell"/>
</dbReference>
<dbReference type="EMBL" id="SOZI01000106">
    <property type="protein sequence ID" value="TNY19165.1"/>
    <property type="molecule type" value="Genomic_DNA"/>
</dbReference>
<dbReference type="STRING" id="5288.A0A5C5FR82"/>
<keyword evidence="4" id="KW-0813">Transport</keyword>
<sequence>MAADALEDPFQPSTASPHQPPPTSSPPPPLVKAHRPTLTALLSTADLQAAHSHDDGDDDGNGVDLPLAPALGHDVLSRPDWDASAFLLERRHSSLDDLRSDLRAYLATLRTSLVGVINDEYEAFIGLSLGLRHAHVAHSLATIRRPVLSIRGEVTRVRRELDDMRAEMSSLLDERKHVREHKALMRSLLATEDAVDKVEGLLRVGAAAAANGDQDRSLDLSVDSPAKRLERIASEYTHMRYLVSRAGDHPFVHSLEPRITHTTTTLRTSLSSLLSSILSTSPSASATYRPELTITLRTFAALGLVHDAEEIIRRDLVRPFVARVVTREALGSSAPSGGGGVAGAVGPHVPPPYRLVEPLPLPTGTGDSPSANTAVAVPLTALLNRVLAFVATECGVVLDVAERVLGDVVPVGNGAAAGDVSSLGGAGAKAGERARGGDARGAQDGEGDGAKDTDTDKGGRPPVRGFEVLANVVVDEVATALVRELGTVVFAAGRPAVFHQHYRLVTAFLSRLEALSPTLPRLTSLRAHPSYLSLLKRFQLPVYYQLRLKDAVAAVERAFELGSASGGGGDGWVMSESEAVWRAVGRCWEDEVWLEELAGRFWRLTLQILSRYRTWLNDNVPRYILPSSPSNANLSALDGGDRSRLTPSGGTPRPGTPSGGTPTPGGAGDDPSEETTLRQLTVLVADALTMERRVVELFEARIRERLPGGDEAEAAEVLRESLASLTSLVPSLSSQITTILIKRSIEPLKLVRSVASQVRASTRKGPSEPSYFVRSILKELGAYLGGAGRVVDEGTRTRWATTVVEDIAGRYAAILSTQKKTEDSLRWLKKGRQGLSFFGRAVGAAAGGGGAGAAAGADEGPTDDERVKAQMQRDVEALAEDAVRLGVDVDASEAFGALRRATVGEGDKGEGK</sequence>
<evidence type="ECO:0000256" key="1">
    <source>
        <dbReference type="ARBA" id="ARBA00004395"/>
    </source>
</evidence>
<dbReference type="GO" id="GO:0017119">
    <property type="term" value="C:Golgi transport complex"/>
    <property type="evidence" value="ECO:0007669"/>
    <property type="project" value="TreeGrafter"/>
</dbReference>
<evidence type="ECO:0000256" key="5">
    <source>
        <dbReference type="ARBA" id="ARBA00022927"/>
    </source>
</evidence>
<evidence type="ECO:0000259" key="12">
    <source>
        <dbReference type="Pfam" id="PF12022"/>
    </source>
</evidence>
<keyword evidence="14" id="KW-1185">Reference proteome</keyword>
<evidence type="ECO:0000256" key="8">
    <source>
        <dbReference type="ARBA" id="ARBA00031344"/>
    </source>
</evidence>
<feature type="domain" description="Conserved oligomeric Golgi complex subunit 2 N-terminal" evidence="11">
    <location>
        <begin position="73"/>
        <end position="132"/>
    </location>
</feature>
<dbReference type="PANTHER" id="PTHR12961">
    <property type="entry name" value="CONSERVED OLIGOMERIC GOLGI COMPLEX COMPONENT 2"/>
    <property type="match status" value="1"/>
</dbReference>
<evidence type="ECO:0000256" key="4">
    <source>
        <dbReference type="ARBA" id="ARBA00022448"/>
    </source>
</evidence>
<dbReference type="InterPro" id="IPR024602">
    <property type="entry name" value="COG_su2_N"/>
</dbReference>
<comment type="similarity">
    <text evidence="2">Belongs to the COG2 family.</text>
</comment>
<dbReference type="PANTHER" id="PTHR12961:SF0">
    <property type="entry name" value="CONSERVED OLIGOMERIC GOLGI COMPLEX SUBUNIT 2"/>
    <property type="match status" value="1"/>
</dbReference>
<proteinExistence type="inferred from homology"/>
<gene>
    <name evidence="13" type="ORF">DMC30DRAFT_354386</name>
</gene>
<reference evidence="13 14" key="1">
    <citation type="submission" date="2019-03" db="EMBL/GenBank/DDBJ databases">
        <title>Rhodosporidium diobovatum UCD-FST 08-225 genome sequencing, assembly, and annotation.</title>
        <authorList>
            <person name="Fakankun I.U."/>
            <person name="Fristensky B."/>
            <person name="Levin D.B."/>
        </authorList>
    </citation>
    <scope>NUCLEOTIDE SEQUENCE [LARGE SCALE GENOMIC DNA]</scope>
    <source>
        <strain evidence="13 14">UCD-FST 08-225</strain>
    </source>
</reference>
<name>A0A5C5FR82_9BASI</name>
<keyword evidence="7" id="KW-0472">Membrane</keyword>
<keyword evidence="6" id="KW-0333">Golgi apparatus</keyword>
<dbReference type="Pfam" id="PF12022">
    <property type="entry name" value="COG2_C"/>
    <property type="match status" value="1"/>
</dbReference>
<dbReference type="Pfam" id="PF06148">
    <property type="entry name" value="COG2_N"/>
    <property type="match status" value="1"/>
</dbReference>
<dbReference type="GO" id="GO:0015031">
    <property type="term" value="P:protein transport"/>
    <property type="evidence" value="ECO:0007669"/>
    <property type="project" value="UniProtKB-KW"/>
</dbReference>
<keyword evidence="5" id="KW-0653">Protein transport</keyword>
<feature type="compositionally biased region" description="Pro residues" evidence="10">
    <location>
        <begin position="18"/>
        <end position="30"/>
    </location>
</feature>